<dbReference type="Proteomes" id="UP001143362">
    <property type="component" value="Unassembled WGS sequence"/>
</dbReference>
<evidence type="ECO:0000313" key="3">
    <source>
        <dbReference type="Proteomes" id="UP001143362"/>
    </source>
</evidence>
<evidence type="ECO:0000313" key="2">
    <source>
        <dbReference type="EMBL" id="MCX2980365.1"/>
    </source>
</evidence>
<dbReference type="EMBL" id="SHNN01000001">
    <property type="protein sequence ID" value="MCX2980365.1"/>
    <property type="molecule type" value="Genomic_DNA"/>
</dbReference>
<evidence type="ECO:0000259" key="1">
    <source>
        <dbReference type="Pfam" id="PF24696"/>
    </source>
</evidence>
<dbReference type="InterPro" id="IPR057767">
    <property type="entry name" value="UGSC-like_dom"/>
</dbReference>
<protein>
    <recommendedName>
        <fullName evidence="1">UGSC-like domain-containing protein</fullName>
    </recommendedName>
</protein>
<accession>A0ABT3TDH5</accession>
<name>A0ABT3TDH5_9GAMM</name>
<gene>
    <name evidence="2" type="ORF">EYC98_05705</name>
</gene>
<comment type="caution">
    <text evidence="2">The sequence shown here is derived from an EMBL/GenBank/DDBJ whole genome shotgun (WGS) entry which is preliminary data.</text>
</comment>
<proteinExistence type="predicted"/>
<reference evidence="2" key="1">
    <citation type="submission" date="2019-02" db="EMBL/GenBank/DDBJ databases">
        <authorList>
            <person name="Li S.-H."/>
        </authorList>
    </citation>
    <scope>NUCLEOTIDE SEQUENCE</scope>
    <source>
        <strain evidence="2">IMCC14734</strain>
    </source>
</reference>
<keyword evidence="3" id="KW-1185">Reference proteome</keyword>
<feature type="domain" description="UGSC-like" evidence="1">
    <location>
        <begin position="1"/>
        <end position="69"/>
    </location>
</feature>
<sequence>MHDIMDLESRGIPGGYILTEEFREADLAQARALGFSANKVFVEHPIQDRTDAEMALIAERAFAEVVAMIVTPE</sequence>
<organism evidence="2 3">
    <name type="scientific">Candidatus Litorirhabdus singularis</name>
    <dbReference type="NCBI Taxonomy" id="2518993"/>
    <lineage>
        <taxon>Bacteria</taxon>
        <taxon>Pseudomonadati</taxon>
        <taxon>Pseudomonadota</taxon>
        <taxon>Gammaproteobacteria</taxon>
        <taxon>Cellvibrionales</taxon>
        <taxon>Halieaceae</taxon>
        <taxon>Candidatus Litorirhabdus</taxon>
    </lineage>
</organism>
<dbReference type="Pfam" id="PF24696">
    <property type="entry name" value="UGSC"/>
    <property type="match status" value="1"/>
</dbReference>